<dbReference type="Proteomes" id="UP000650628">
    <property type="component" value="Unassembled WGS sequence"/>
</dbReference>
<proteinExistence type="predicted"/>
<organism evidence="4 5">
    <name type="scientific">Planotetraspora mira</name>
    <dbReference type="NCBI Taxonomy" id="58121"/>
    <lineage>
        <taxon>Bacteria</taxon>
        <taxon>Bacillati</taxon>
        <taxon>Actinomycetota</taxon>
        <taxon>Actinomycetes</taxon>
        <taxon>Streptosporangiales</taxon>
        <taxon>Streptosporangiaceae</taxon>
        <taxon>Planotetraspora</taxon>
    </lineage>
</organism>
<evidence type="ECO:0000256" key="1">
    <source>
        <dbReference type="ARBA" id="ARBA00022729"/>
    </source>
</evidence>
<dbReference type="InterPro" id="IPR006558">
    <property type="entry name" value="LamG-like"/>
</dbReference>
<keyword evidence="5" id="KW-1185">Reference proteome</keyword>
<dbReference type="SMART" id="SM00560">
    <property type="entry name" value="LamGL"/>
    <property type="match status" value="1"/>
</dbReference>
<keyword evidence="2" id="KW-1015">Disulfide bond</keyword>
<protein>
    <recommendedName>
        <fullName evidence="3">LamG-like jellyroll fold domain-containing protein</fullName>
    </recommendedName>
</protein>
<evidence type="ECO:0000313" key="5">
    <source>
        <dbReference type="Proteomes" id="UP000650628"/>
    </source>
</evidence>
<name>A0A8J3TTV2_9ACTN</name>
<dbReference type="SUPFAM" id="SSF49899">
    <property type="entry name" value="Concanavalin A-like lectins/glucanases"/>
    <property type="match status" value="1"/>
</dbReference>
<sequence length="430" mass="44559">MRDPDNRVGGTIEWWDGQTRKGGRDFAPITNSGVSSGLPFSATVPSGAFTDGRTIAWRARSSDENATSDWSGWCYLKVATATPQPPTVSSADYPDDGQAHGGVGRPGDFTFTAGSPNVVAYEYTFVGQAPVTASVAPGDPLTITWAPTSVGTQTLEVRNRNVAGRWSSRVSYRFSVAADGGTGGGGDEATLSSYWPFDEGSGSSAANAVPGGPSMTLRSGATWQPSPEDGGPGGWMGSSNLVVDAQSGGYADAPGGVVSTDGSFSVMAWARQTVLPQTPDDRMTVVSRFGGATSGFSIEERVSPDDPFPIPRWALVRSGGAADGQVLIWSDDPVSQWGDWTHITAVYDAANHTARLYVNGQCSEAIPGVGTVAGCAPVPVSDPIDADGPITVGSGGPDSAPGRYFSGDIDEVRLYDGVVSETEIAQRQGS</sequence>
<accession>A0A8J3TTV2</accession>
<gene>
    <name evidence="4" type="ORF">Pmi06nite_05620</name>
</gene>
<dbReference type="InterPro" id="IPR013320">
    <property type="entry name" value="ConA-like_dom_sf"/>
</dbReference>
<evidence type="ECO:0000313" key="4">
    <source>
        <dbReference type="EMBL" id="GII27120.1"/>
    </source>
</evidence>
<dbReference type="Gene3D" id="2.60.120.200">
    <property type="match status" value="1"/>
</dbReference>
<dbReference type="Pfam" id="PF13385">
    <property type="entry name" value="Laminin_G_3"/>
    <property type="match status" value="1"/>
</dbReference>
<dbReference type="AlphaFoldDB" id="A0A8J3TTV2"/>
<evidence type="ECO:0000259" key="3">
    <source>
        <dbReference type="SMART" id="SM00560"/>
    </source>
</evidence>
<keyword evidence="1" id="KW-0732">Signal</keyword>
<evidence type="ECO:0000256" key="2">
    <source>
        <dbReference type="ARBA" id="ARBA00023157"/>
    </source>
</evidence>
<reference evidence="4 5" key="1">
    <citation type="submission" date="2021-01" db="EMBL/GenBank/DDBJ databases">
        <title>Whole genome shotgun sequence of Planotetraspora mira NBRC 15435.</title>
        <authorList>
            <person name="Komaki H."/>
            <person name="Tamura T."/>
        </authorList>
    </citation>
    <scope>NUCLEOTIDE SEQUENCE [LARGE SCALE GENOMIC DNA]</scope>
    <source>
        <strain evidence="4 5">NBRC 15435</strain>
    </source>
</reference>
<feature type="domain" description="LamG-like jellyroll fold" evidence="3">
    <location>
        <begin position="262"/>
        <end position="422"/>
    </location>
</feature>
<comment type="caution">
    <text evidence="4">The sequence shown here is derived from an EMBL/GenBank/DDBJ whole genome shotgun (WGS) entry which is preliminary data.</text>
</comment>
<dbReference type="EMBL" id="BOOO01000002">
    <property type="protein sequence ID" value="GII27120.1"/>
    <property type="molecule type" value="Genomic_DNA"/>
</dbReference>